<name>A0A317SNB2_9PEZI</name>
<accession>A0A317SNB2</accession>
<evidence type="ECO:0000256" key="4">
    <source>
        <dbReference type="ARBA" id="ARBA00023002"/>
    </source>
</evidence>
<comment type="caution">
    <text evidence="5">The sequence shown here is derived from an EMBL/GenBank/DDBJ whole genome shotgun (WGS) entry which is preliminary data.</text>
</comment>
<dbReference type="Proteomes" id="UP000246991">
    <property type="component" value="Unassembled WGS sequence"/>
</dbReference>
<keyword evidence="6" id="KW-1185">Reference proteome</keyword>
<evidence type="ECO:0000256" key="1">
    <source>
        <dbReference type="ARBA" id="ARBA00010139"/>
    </source>
</evidence>
<evidence type="ECO:0000313" key="6">
    <source>
        <dbReference type="Proteomes" id="UP000246991"/>
    </source>
</evidence>
<comment type="similarity">
    <text evidence="1">Belongs to the FAD-binding monooxygenase family.</text>
</comment>
<proteinExistence type="inferred from homology"/>
<dbReference type="InterPro" id="IPR020946">
    <property type="entry name" value="Flavin_mOase-like"/>
</dbReference>
<sequence>MDSKTSSTPSPPPRYNEVVCVGAGLSALSLGSQLQIQYNLTDFHIYEKNEGIGGTWWANTYPGAACDIPSALYSFSFAPNPDWSSSLPPQGEIKAYIDSVASKYGILERTSLSTAVTRAQWDEGRDRWRLSLRDVKTGEAYSHECKILFTGQGMLEKPHYPKIPGLETFEGHIFHSACWDHTVDLKSKRVAIIGGGCSAAQIVPAIAPEVEVVKQFIRTPHWVLEWNPIEYTAFNRWIYRNVPLAYRFHRLLVFALLEWDFRLFPLSRFAQGQRDRVREHCVKYLQDKTPERYHKLLLPDHQVACKRRIVDDGYLTSLNRSNVQVYKERAIEITPRGIEASDEIHHVDVIVLATGFQRSGKFFKDMEVLGRNGVSADKHWDGIGGIGAYNTTAMHDFPNFFMLLGPNSVTGHSSAIFAIENAVNYALRVLKPVLRGDASRVEVKERSEKEYINRVQAKLRETVWNTGCSNWYTSNGWNATAYPWSQLHYYYRSVFVKDKDWDVTVSLPS</sequence>
<dbReference type="PANTHER" id="PTHR42877:SF5">
    <property type="entry name" value="L-ORNITHINE N(5)-MONOOXYGENASE-RELATED"/>
    <property type="match status" value="1"/>
</dbReference>
<dbReference type="Gene3D" id="3.50.50.60">
    <property type="entry name" value="FAD/NAD(P)-binding domain"/>
    <property type="match status" value="2"/>
</dbReference>
<dbReference type="AlphaFoldDB" id="A0A317SNB2"/>
<keyword evidence="5" id="KW-0503">Monooxygenase</keyword>
<dbReference type="OrthoDB" id="74360at2759"/>
<dbReference type="STRING" id="42249.A0A317SNB2"/>
<keyword evidence="4" id="KW-0560">Oxidoreductase</keyword>
<gene>
    <name evidence="5" type="ORF">C7212DRAFT_352020</name>
</gene>
<evidence type="ECO:0000313" key="5">
    <source>
        <dbReference type="EMBL" id="PWW75942.1"/>
    </source>
</evidence>
<dbReference type="InterPro" id="IPR036188">
    <property type="entry name" value="FAD/NAD-bd_sf"/>
</dbReference>
<dbReference type="PANTHER" id="PTHR42877">
    <property type="entry name" value="L-ORNITHINE N(5)-MONOOXYGENASE-RELATED"/>
    <property type="match status" value="1"/>
</dbReference>
<dbReference type="InterPro" id="IPR051209">
    <property type="entry name" value="FAD-bind_Monooxygenase_sf"/>
</dbReference>
<organism evidence="5 6">
    <name type="scientific">Tuber magnatum</name>
    <name type="common">white Piedmont truffle</name>
    <dbReference type="NCBI Taxonomy" id="42249"/>
    <lineage>
        <taxon>Eukaryota</taxon>
        <taxon>Fungi</taxon>
        <taxon>Dikarya</taxon>
        <taxon>Ascomycota</taxon>
        <taxon>Pezizomycotina</taxon>
        <taxon>Pezizomycetes</taxon>
        <taxon>Pezizales</taxon>
        <taxon>Tuberaceae</taxon>
        <taxon>Tuber</taxon>
    </lineage>
</organism>
<reference evidence="5 6" key="1">
    <citation type="submission" date="2018-03" db="EMBL/GenBank/DDBJ databases">
        <title>Genomes of Pezizomycetes fungi and the evolution of truffles.</title>
        <authorList>
            <person name="Murat C."/>
            <person name="Payen T."/>
            <person name="Noel B."/>
            <person name="Kuo A."/>
            <person name="Martin F.M."/>
        </authorList>
    </citation>
    <scope>NUCLEOTIDE SEQUENCE [LARGE SCALE GENOMIC DNA]</scope>
    <source>
        <strain evidence="5">091103-1</strain>
    </source>
</reference>
<evidence type="ECO:0000256" key="2">
    <source>
        <dbReference type="ARBA" id="ARBA00022630"/>
    </source>
</evidence>
<evidence type="ECO:0000256" key="3">
    <source>
        <dbReference type="ARBA" id="ARBA00022827"/>
    </source>
</evidence>
<dbReference type="GO" id="GO:0050661">
    <property type="term" value="F:NADP binding"/>
    <property type="evidence" value="ECO:0007669"/>
    <property type="project" value="InterPro"/>
</dbReference>
<keyword evidence="2" id="KW-0285">Flavoprotein</keyword>
<dbReference type="EMBL" id="PYWC01000040">
    <property type="protein sequence ID" value="PWW75942.1"/>
    <property type="molecule type" value="Genomic_DNA"/>
</dbReference>
<keyword evidence="3" id="KW-0274">FAD</keyword>
<dbReference type="Pfam" id="PF00743">
    <property type="entry name" value="FMO-like"/>
    <property type="match status" value="1"/>
</dbReference>
<dbReference type="GO" id="GO:0004499">
    <property type="term" value="F:N,N-dimethylaniline monooxygenase activity"/>
    <property type="evidence" value="ECO:0007669"/>
    <property type="project" value="InterPro"/>
</dbReference>
<dbReference type="SUPFAM" id="SSF51905">
    <property type="entry name" value="FAD/NAD(P)-binding domain"/>
    <property type="match status" value="2"/>
</dbReference>
<protein>
    <submittedName>
        <fullName evidence="5">Putative monooxygenase</fullName>
    </submittedName>
</protein>
<dbReference type="GO" id="GO:0050660">
    <property type="term" value="F:flavin adenine dinucleotide binding"/>
    <property type="evidence" value="ECO:0007669"/>
    <property type="project" value="InterPro"/>
</dbReference>